<evidence type="ECO:0000256" key="4">
    <source>
        <dbReference type="ARBA" id="ARBA00022833"/>
    </source>
</evidence>
<dbReference type="CDD" id="cd01025">
    <property type="entry name" value="TOPRIM_recR"/>
    <property type="match status" value="1"/>
</dbReference>
<dbReference type="GO" id="GO:0006281">
    <property type="term" value="P:DNA repair"/>
    <property type="evidence" value="ECO:0007669"/>
    <property type="project" value="UniProtKB-UniRule"/>
</dbReference>
<evidence type="ECO:0000256" key="3">
    <source>
        <dbReference type="ARBA" id="ARBA00022771"/>
    </source>
</evidence>
<dbReference type="GO" id="GO:0008270">
    <property type="term" value="F:zinc ion binding"/>
    <property type="evidence" value="ECO:0007669"/>
    <property type="project" value="UniProtKB-KW"/>
</dbReference>
<dbReference type="HAMAP" id="MF_00017">
    <property type="entry name" value="RecR"/>
    <property type="match status" value="1"/>
</dbReference>
<keyword evidence="5 7" id="KW-0233">DNA recombination</keyword>
<keyword evidence="2 7" id="KW-0227">DNA damage</keyword>
<dbReference type="EMBL" id="LCDO01000004">
    <property type="protein sequence ID" value="KKS56908.1"/>
    <property type="molecule type" value="Genomic_DNA"/>
</dbReference>
<dbReference type="Pfam" id="PF21175">
    <property type="entry name" value="RecR_C"/>
    <property type="match status" value="1"/>
</dbReference>
<evidence type="ECO:0000256" key="7">
    <source>
        <dbReference type="HAMAP-Rule" id="MF_00017"/>
    </source>
</evidence>
<evidence type="ECO:0000256" key="6">
    <source>
        <dbReference type="ARBA" id="ARBA00023204"/>
    </source>
</evidence>
<keyword evidence="1 7" id="KW-0479">Metal-binding</keyword>
<evidence type="ECO:0000256" key="5">
    <source>
        <dbReference type="ARBA" id="ARBA00023172"/>
    </source>
</evidence>
<dbReference type="PATRIC" id="fig|1619039.3.peg.557"/>
<dbReference type="Gene3D" id="3.40.1360.10">
    <property type="match status" value="1"/>
</dbReference>
<gene>
    <name evidence="7" type="primary">recR</name>
    <name evidence="9" type="ORF">UV20_C0004G0004</name>
</gene>
<protein>
    <recommendedName>
        <fullName evidence="7">Recombination protein RecR</fullName>
    </recommendedName>
</protein>
<comment type="similarity">
    <text evidence="7">Belongs to the RecR family.</text>
</comment>
<dbReference type="PANTHER" id="PTHR30446:SF0">
    <property type="entry name" value="RECOMBINATION PROTEIN RECR"/>
    <property type="match status" value="1"/>
</dbReference>
<dbReference type="SMART" id="SM00493">
    <property type="entry name" value="TOPRIM"/>
    <property type="match status" value="1"/>
</dbReference>
<keyword evidence="4 7" id="KW-0862">Zinc</keyword>
<evidence type="ECO:0000256" key="1">
    <source>
        <dbReference type="ARBA" id="ARBA00022723"/>
    </source>
</evidence>
<dbReference type="GO" id="GO:0003677">
    <property type="term" value="F:DNA binding"/>
    <property type="evidence" value="ECO:0007669"/>
    <property type="project" value="UniProtKB-UniRule"/>
</dbReference>
<comment type="function">
    <text evidence="7">May play a role in DNA repair. It seems to be involved in an RecBC-independent recombinational process of DNA repair. It may act with RecF and RecO.</text>
</comment>
<dbReference type="Pfam" id="PF13662">
    <property type="entry name" value="Toprim_4"/>
    <property type="match status" value="1"/>
</dbReference>
<dbReference type="InterPro" id="IPR006171">
    <property type="entry name" value="TOPRIM_dom"/>
</dbReference>
<feature type="domain" description="Toprim" evidence="8">
    <location>
        <begin position="79"/>
        <end position="180"/>
    </location>
</feature>
<dbReference type="Gene3D" id="1.10.8.420">
    <property type="entry name" value="RecR Domain 1"/>
    <property type="match status" value="1"/>
</dbReference>
<dbReference type="InterPro" id="IPR000093">
    <property type="entry name" value="DNA_Rcmb_RecR"/>
</dbReference>
<evidence type="ECO:0000313" key="9">
    <source>
        <dbReference type="EMBL" id="KKS56908.1"/>
    </source>
</evidence>
<evidence type="ECO:0000256" key="2">
    <source>
        <dbReference type="ARBA" id="ARBA00022763"/>
    </source>
</evidence>
<accession>A0A0G1D4F0</accession>
<dbReference type="InterPro" id="IPR034137">
    <property type="entry name" value="TOPRIM_RecR"/>
</dbReference>
<dbReference type="PANTHER" id="PTHR30446">
    <property type="entry name" value="RECOMBINATION PROTEIN RECR"/>
    <property type="match status" value="1"/>
</dbReference>
<comment type="caution">
    <text evidence="9">The sequence shown here is derived from an EMBL/GenBank/DDBJ whole genome shotgun (WGS) entry which is preliminary data.</text>
</comment>
<name>A0A0G1D4F0_9BACT</name>
<sequence length="203" mass="22566">MTNQLIKKLTEILEKFPGVGPKTAERFVFHLFRQSSQELNELAATLLDIQKNIKSCSACQNFSITDPCEICADTQRAQNVICIVSYPQDIIALEKANSFTGTYHVLHGSVNLPEASTPANLKIKELIERLKKTAHNFGLKNLEIILGLNANMEGETTALYLTKLLKPSGIKITRLARGLPQGSDLQYADEITLLNALKERKEV</sequence>
<dbReference type="PROSITE" id="PS50880">
    <property type="entry name" value="TOPRIM"/>
    <property type="match status" value="1"/>
</dbReference>
<dbReference type="InterPro" id="IPR023627">
    <property type="entry name" value="Rcmb_RecR"/>
</dbReference>
<organism evidence="9 10">
    <name type="scientific">Candidatus Magasanikbacteria bacterium GW2011_GWA2_42_32</name>
    <dbReference type="NCBI Taxonomy" id="1619039"/>
    <lineage>
        <taxon>Bacteria</taxon>
        <taxon>Candidatus Magasanikiibacteriota</taxon>
    </lineage>
</organism>
<proteinExistence type="inferred from homology"/>
<dbReference type="Gene3D" id="6.10.250.240">
    <property type="match status" value="1"/>
</dbReference>
<dbReference type="SUPFAM" id="SSF111304">
    <property type="entry name" value="Recombination protein RecR"/>
    <property type="match status" value="1"/>
</dbReference>
<keyword evidence="3 7" id="KW-0863">Zinc-finger</keyword>
<keyword evidence="6 7" id="KW-0234">DNA repair</keyword>
<dbReference type="NCBIfam" id="TIGR00615">
    <property type="entry name" value="recR"/>
    <property type="match status" value="1"/>
</dbReference>
<dbReference type="GO" id="GO:0006310">
    <property type="term" value="P:DNA recombination"/>
    <property type="evidence" value="ECO:0007669"/>
    <property type="project" value="UniProtKB-UniRule"/>
</dbReference>
<evidence type="ECO:0000313" key="10">
    <source>
        <dbReference type="Proteomes" id="UP000034837"/>
    </source>
</evidence>
<reference evidence="9 10" key="1">
    <citation type="journal article" date="2015" name="Nature">
        <title>rRNA introns, odd ribosomes, and small enigmatic genomes across a large radiation of phyla.</title>
        <authorList>
            <person name="Brown C.T."/>
            <person name="Hug L.A."/>
            <person name="Thomas B.C."/>
            <person name="Sharon I."/>
            <person name="Castelle C.J."/>
            <person name="Singh A."/>
            <person name="Wilkins M.J."/>
            <person name="Williams K.H."/>
            <person name="Banfield J.F."/>
        </authorList>
    </citation>
    <scope>NUCLEOTIDE SEQUENCE [LARGE SCALE GENOMIC DNA]</scope>
</reference>
<feature type="zinc finger region" description="C4-type" evidence="7">
    <location>
        <begin position="56"/>
        <end position="71"/>
    </location>
</feature>
<dbReference type="Pfam" id="PF21176">
    <property type="entry name" value="RecR_HhH"/>
    <property type="match status" value="1"/>
</dbReference>
<dbReference type="Proteomes" id="UP000034837">
    <property type="component" value="Unassembled WGS sequence"/>
</dbReference>
<dbReference type="AlphaFoldDB" id="A0A0G1D4F0"/>
<evidence type="ECO:0000259" key="8">
    <source>
        <dbReference type="PROSITE" id="PS50880"/>
    </source>
</evidence>